<dbReference type="InterPro" id="IPR001650">
    <property type="entry name" value="Helicase_C-like"/>
</dbReference>
<dbReference type="Gene3D" id="3.40.50.300">
    <property type="entry name" value="P-loop containing nucleotide triphosphate hydrolases"/>
    <property type="match status" value="1"/>
</dbReference>
<dbReference type="OrthoDB" id="9814088at2"/>
<dbReference type="InterPro" id="IPR027417">
    <property type="entry name" value="P-loop_NTPase"/>
</dbReference>
<dbReference type="GO" id="GO:0016787">
    <property type="term" value="F:hydrolase activity"/>
    <property type="evidence" value="ECO:0007669"/>
    <property type="project" value="UniProtKB-KW"/>
</dbReference>
<dbReference type="PANTHER" id="PTHR45766:SF6">
    <property type="entry name" value="SWI_SNF-RELATED MATRIX-ASSOCIATED ACTIN-DEPENDENT REGULATOR OF CHROMATIN SUBFAMILY A-LIKE PROTEIN 1"/>
    <property type="match status" value="1"/>
</dbReference>
<keyword evidence="4" id="KW-0547">Nucleotide-binding</keyword>
<organism evidence="4 5">
    <name type="scientific">Phocaeicola coprocola DSM 17136</name>
    <dbReference type="NCBI Taxonomy" id="470145"/>
    <lineage>
        <taxon>Bacteria</taxon>
        <taxon>Pseudomonadati</taxon>
        <taxon>Bacteroidota</taxon>
        <taxon>Bacteroidia</taxon>
        <taxon>Bacteroidales</taxon>
        <taxon>Bacteroidaceae</taxon>
        <taxon>Phocaeicola</taxon>
    </lineage>
</organism>
<reference evidence="4 5" key="2">
    <citation type="submission" date="2008-04" db="EMBL/GenBank/DDBJ databases">
        <authorList>
            <person name="Fulton L."/>
            <person name="Clifton S."/>
            <person name="Fulton B."/>
            <person name="Xu J."/>
            <person name="Minx P."/>
            <person name="Pepin K.H."/>
            <person name="Johnson M."/>
            <person name="Thiruvilangam P."/>
            <person name="Bhonagiri V."/>
            <person name="Nash W.E."/>
            <person name="Mardis E.R."/>
            <person name="Wilson R.K."/>
        </authorList>
    </citation>
    <scope>NUCLEOTIDE SEQUENCE [LARGE SCALE GENOMIC DNA]</scope>
    <source>
        <strain evidence="4 5">DSM 17136</strain>
    </source>
</reference>
<dbReference type="InterPro" id="IPR000330">
    <property type="entry name" value="SNF2_N"/>
</dbReference>
<evidence type="ECO:0000259" key="2">
    <source>
        <dbReference type="PROSITE" id="PS51192"/>
    </source>
</evidence>
<evidence type="ECO:0000313" key="4">
    <source>
        <dbReference type="EMBL" id="EDV00659.1"/>
    </source>
</evidence>
<keyword evidence="1" id="KW-0378">Hydrolase</keyword>
<feature type="domain" description="Helicase C-terminal" evidence="3">
    <location>
        <begin position="690"/>
        <end position="874"/>
    </location>
</feature>
<protein>
    <submittedName>
        <fullName evidence="4">Helicase C-terminal domain protein</fullName>
    </submittedName>
</protein>
<dbReference type="InterPro" id="IPR038718">
    <property type="entry name" value="SNF2-like_sf"/>
</dbReference>
<feature type="domain" description="Helicase ATP-binding" evidence="2">
    <location>
        <begin position="263"/>
        <end position="431"/>
    </location>
</feature>
<dbReference type="GO" id="GO:0031297">
    <property type="term" value="P:replication fork processing"/>
    <property type="evidence" value="ECO:0007669"/>
    <property type="project" value="TreeGrafter"/>
</dbReference>
<evidence type="ECO:0000313" key="5">
    <source>
        <dbReference type="Proteomes" id="UP000003146"/>
    </source>
</evidence>
<dbReference type="PANTHER" id="PTHR45766">
    <property type="entry name" value="DNA ANNEALING HELICASE AND ENDONUCLEASE ZRANB3 FAMILY MEMBER"/>
    <property type="match status" value="1"/>
</dbReference>
<evidence type="ECO:0000256" key="1">
    <source>
        <dbReference type="ARBA" id="ARBA00022801"/>
    </source>
</evidence>
<dbReference type="AlphaFoldDB" id="B3JJZ9"/>
<name>B3JJZ9_9BACT</name>
<dbReference type="SMART" id="SM00490">
    <property type="entry name" value="HELICc"/>
    <property type="match status" value="1"/>
</dbReference>
<comment type="caution">
    <text evidence="4">The sequence shown here is derived from an EMBL/GenBank/DDBJ whole genome shotgun (WGS) entry which is preliminary data.</text>
</comment>
<dbReference type="HOGENOM" id="CLU_008466_2_0_10"/>
<dbReference type="RefSeq" id="WP_007569942.1">
    <property type="nucleotide sequence ID" value="NZ_DS981493.1"/>
</dbReference>
<dbReference type="PROSITE" id="PS51192">
    <property type="entry name" value="HELICASE_ATP_BIND_1"/>
    <property type="match status" value="1"/>
</dbReference>
<dbReference type="GO" id="GO:0004386">
    <property type="term" value="F:helicase activity"/>
    <property type="evidence" value="ECO:0007669"/>
    <property type="project" value="UniProtKB-KW"/>
</dbReference>
<dbReference type="Pfam" id="PF00176">
    <property type="entry name" value="SNF2-rel_dom"/>
    <property type="match status" value="1"/>
</dbReference>
<dbReference type="Proteomes" id="UP000003146">
    <property type="component" value="Unassembled WGS sequence"/>
</dbReference>
<dbReference type="eggNOG" id="COG0553">
    <property type="taxonomic scope" value="Bacteria"/>
</dbReference>
<dbReference type="SUPFAM" id="SSF52540">
    <property type="entry name" value="P-loop containing nucleoside triphosphate hydrolases"/>
    <property type="match status" value="1"/>
</dbReference>
<dbReference type="InterPro" id="IPR014001">
    <property type="entry name" value="Helicase_ATP-bd"/>
</dbReference>
<dbReference type="EMBL" id="ABIY02000091">
    <property type="protein sequence ID" value="EDV00659.1"/>
    <property type="molecule type" value="Genomic_DNA"/>
</dbReference>
<dbReference type="GO" id="GO:0005524">
    <property type="term" value="F:ATP binding"/>
    <property type="evidence" value="ECO:0007669"/>
    <property type="project" value="InterPro"/>
</dbReference>
<keyword evidence="4" id="KW-0347">Helicase</keyword>
<gene>
    <name evidence="4" type="ORF">BACCOP_02223</name>
</gene>
<dbReference type="Gene3D" id="3.40.50.10810">
    <property type="entry name" value="Tandem AAA-ATPase domain"/>
    <property type="match status" value="1"/>
</dbReference>
<dbReference type="InterPro" id="IPR049730">
    <property type="entry name" value="SNF2/RAD54-like_C"/>
</dbReference>
<keyword evidence="4" id="KW-0067">ATP-binding</keyword>
<sequence length="1082" mass="124795">MRVPKQFNNITERVIDDLKQLLLSDNSQVSIAAASFSIYAYEALKEELEKVDCVNFIFTSPTFYTDKSEKQKREFYIPKLNRERSLFGSNFEIRLRNQLTQRAIARECADWIRRKARFKTNITHGSMNTFLNIKEREETYTYMPFNEFTTTELGLDRGNNICPMVVGMPGHSSTDMFLKNFAELWKDKEKFQDVTDNVIENIETVYKENAPAFIYFITLYNIFNEFLEDISEDVLPNEATGFKSSVIWNKLYNFQRDASLAIINKLEKYNGCILADSVGLGKTFTALSVIKYYENRNRNVLVLCPKKLNDNWQTFRSNYKNNPVLADRLRYDILFHSDLSRDKGLSNGLDLERVNWGNYDLIVIDESHNFRNGGRFDNDDEDDDFKENRYARLMNKVIRSGVKTKVLMLSATPVNNRFSDLKNQLQLAYEGKAENINDLLDTGKNIDSIFRDAQTVYSKWAKLPPEKRTTEKLVDSLSYDFFQLLDAVTIARSRSHIIKYYNTNDVGKFPERLSPISRRPKLTDLNDAITFADIAEMLNRLNLSIYTPSLFIFESEKGNYGIDYEGEGLTVDGREKGIRKLMAINLLKRLESSVNSFRLTLTRIRDFINDSITAIDKFQESGADTIDVTDFSEDFDTEDNENDPFVGRKSKINLRDMDYVSWRRDLKADLEVLELLILMLKDITPEHDTKLQQLVADLKNKFEHPINGSNKKVLIFTAFADTANYLYEQLSGRILNDCGLHTALITGSTEGKCTLPKLKCTFNDILTYFSPLSKDWDAIHPNDTREIDVLIATDCISEGQNLQDCDYLINYDIHWNPVRIIQRFGRIDRIGSKNDVIQLVNYWPDMELDDYIKLKGRVESRMKATVITSTGDDNLLSANEKGDLEYRRNQLKKLQNEVVDIEDMDTGVNIMDLGLNEFRLDLLANLKEHPNMDLTPFGMSAVVNASELVEPGVMYVLKNKNNGVNIDRSNLLHPFYMVYLSHTGTVICDHLSPKKLLDKMRYACKDKTEPDKVLCKQFNKETRDGKNMRHYSDLLQSAIESIITVKEESDIDSLFSVGETSALTYNIKGLDDFELICFLVIK</sequence>
<dbReference type="PROSITE" id="PS51194">
    <property type="entry name" value="HELICASE_CTER"/>
    <property type="match status" value="1"/>
</dbReference>
<dbReference type="SMART" id="SM00487">
    <property type="entry name" value="DEXDc"/>
    <property type="match status" value="1"/>
</dbReference>
<dbReference type="GO" id="GO:0006281">
    <property type="term" value="P:DNA repair"/>
    <property type="evidence" value="ECO:0007669"/>
    <property type="project" value="TreeGrafter"/>
</dbReference>
<dbReference type="CDD" id="cd10311">
    <property type="entry name" value="PLDc_N_DEXD_c"/>
    <property type="match status" value="1"/>
</dbReference>
<evidence type="ECO:0000259" key="3">
    <source>
        <dbReference type="PROSITE" id="PS51194"/>
    </source>
</evidence>
<proteinExistence type="predicted"/>
<dbReference type="Pfam" id="PF00271">
    <property type="entry name" value="Helicase_C"/>
    <property type="match status" value="1"/>
</dbReference>
<accession>B3JJZ9</accession>
<reference evidence="4 5" key="1">
    <citation type="submission" date="2008-04" db="EMBL/GenBank/DDBJ databases">
        <title>Draft genome sequence of Bacteroides coprocola (DSM 17136).</title>
        <authorList>
            <person name="Sudarsanam P."/>
            <person name="Ley R."/>
            <person name="Guruge J."/>
            <person name="Turnbaugh P.J."/>
            <person name="Mahowald M."/>
            <person name="Liep D."/>
            <person name="Gordon J."/>
        </authorList>
    </citation>
    <scope>NUCLEOTIDE SEQUENCE [LARGE SCALE GENOMIC DNA]</scope>
    <source>
        <strain evidence="4 5">DSM 17136</strain>
    </source>
</reference>
<dbReference type="CDD" id="cd18793">
    <property type="entry name" value="SF2_C_SNF"/>
    <property type="match status" value="1"/>
</dbReference>
<dbReference type="STRING" id="470145.BACCOP_02223"/>